<evidence type="ECO:0000256" key="1">
    <source>
        <dbReference type="SAM" id="MobiDB-lite"/>
    </source>
</evidence>
<sequence>MVRFRSVTGSAPDVLRIGTARGATVADEHAAMGAFSAAPVPAMRATSRPSDHPNASPAGRCPVSDA</sequence>
<comment type="caution">
    <text evidence="2">The sequence shown here is derived from an EMBL/GenBank/DDBJ whole genome shotgun (WGS) entry which is preliminary data.</text>
</comment>
<keyword evidence="3" id="KW-1185">Reference proteome</keyword>
<dbReference type="Proteomes" id="UP000054226">
    <property type="component" value="Unassembled WGS sequence"/>
</dbReference>
<accession>M2XTJ5</accession>
<evidence type="ECO:0000313" key="3">
    <source>
        <dbReference type="Proteomes" id="UP000054226"/>
    </source>
</evidence>
<evidence type="ECO:0000313" key="2">
    <source>
        <dbReference type="EMBL" id="EME52490.1"/>
    </source>
</evidence>
<dbReference type="EMBL" id="AOHO01000075">
    <property type="protein sequence ID" value="EME52490.1"/>
    <property type="molecule type" value="Genomic_DNA"/>
</dbReference>
<name>M2XTJ5_9PSEU</name>
<feature type="region of interest" description="Disordered" evidence="1">
    <location>
        <begin position="42"/>
        <end position="66"/>
    </location>
</feature>
<gene>
    <name evidence="2" type="ORF">H074_33324</name>
</gene>
<dbReference type="AlphaFoldDB" id="M2XTJ5"/>
<proteinExistence type="predicted"/>
<reference evidence="2 3" key="1">
    <citation type="journal article" date="2013" name="Genome Announc.">
        <title>Draft Genome Sequence of Amycolatopsis decaplanina Strain DSM 44594T.</title>
        <authorList>
            <person name="Kaur N."/>
            <person name="Kumar S."/>
            <person name="Bala M."/>
            <person name="Raghava G.P."/>
            <person name="Mayilraj S."/>
        </authorList>
    </citation>
    <scope>NUCLEOTIDE SEQUENCE [LARGE SCALE GENOMIC DNA]</scope>
    <source>
        <strain evidence="2 3">DSM 44594</strain>
    </source>
</reference>
<organism evidence="2 3">
    <name type="scientific">Amycolatopsis decaplanina DSM 44594</name>
    <dbReference type="NCBI Taxonomy" id="1284240"/>
    <lineage>
        <taxon>Bacteria</taxon>
        <taxon>Bacillati</taxon>
        <taxon>Actinomycetota</taxon>
        <taxon>Actinomycetes</taxon>
        <taxon>Pseudonocardiales</taxon>
        <taxon>Pseudonocardiaceae</taxon>
        <taxon>Amycolatopsis</taxon>
    </lineage>
</organism>
<protein>
    <submittedName>
        <fullName evidence="2">Uncharacterized protein</fullName>
    </submittedName>
</protein>
<dbReference type="PATRIC" id="fig|1284240.4.peg.6793"/>